<sequence length="219" mass="22105">MTATPTARPTATSVRDPRTRLLLSGSVAAVGVFGVVSLTQAATREGFDLTRFPLSALSNGDLGWVQITNFVVSGVLAVAGAVGLHRVMRGTPGGTWAPRLVAVWGIGLILSGPFVLQGGGGFPVGDPGVPGMTVGTIGHLVVGTVAFAALIASCFVLGRHYARSGERGMALGSRASGSAFLVGDLYSMAGGPAGALVLAITALTAMAWVGVVAHVELRR</sequence>
<feature type="transmembrane region" description="Helical" evidence="1">
    <location>
        <begin position="136"/>
        <end position="157"/>
    </location>
</feature>
<proteinExistence type="predicted"/>
<feature type="transmembrane region" description="Helical" evidence="1">
    <location>
        <begin position="62"/>
        <end position="84"/>
    </location>
</feature>
<keyword evidence="3" id="KW-1185">Reference proteome</keyword>
<dbReference type="InterPro" id="IPR009339">
    <property type="entry name" value="DUF998"/>
</dbReference>
<keyword evidence="1" id="KW-1133">Transmembrane helix</keyword>
<dbReference type="Proteomes" id="UP001165283">
    <property type="component" value="Unassembled WGS sequence"/>
</dbReference>
<organism evidence="2 3">
    <name type="scientific">Pseudonocardia humida</name>
    <dbReference type="NCBI Taxonomy" id="2800819"/>
    <lineage>
        <taxon>Bacteria</taxon>
        <taxon>Bacillati</taxon>
        <taxon>Actinomycetota</taxon>
        <taxon>Actinomycetes</taxon>
        <taxon>Pseudonocardiales</taxon>
        <taxon>Pseudonocardiaceae</taxon>
        <taxon>Pseudonocardia</taxon>
    </lineage>
</organism>
<evidence type="ECO:0000313" key="3">
    <source>
        <dbReference type="Proteomes" id="UP001165283"/>
    </source>
</evidence>
<feature type="transmembrane region" description="Helical" evidence="1">
    <location>
        <begin position="169"/>
        <end position="189"/>
    </location>
</feature>
<feature type="transmembrane region" description="Helical" evidence="1">
    <location>
        <begin position="21"/>
        <end position="42"/>
    </location>
</feature>
<feature type="transmembrane region" description="Helical" evidence="1">
    <location>
        <begin position="195"/>
        <end position="215"/>
    </location>
</feature>
<dbReference type="RefSeq" id="WP_252446672.1">
    <property type="nucleotide sequence ID" value="NZ_JAGSOV010000113.1"/>
</dbReference>
<dbReference type="EMBL" id="JAGSOV010000113">
    <property type="protein sequence ID" value="MCO1661166.1"/>
    <property type="molecule type" value="Genomic_DNA"/>
</dbReference>
<evidence type="ECO:0000256" key="1">
    <source>
        <dbReference type="SAM" id="Phobius"/>
    </source>
</evidence>
<gene>
    <name evidence="2" type="ORF">KDL28_39585</name>
</gene>
<accession>A0ABT1ADW8</accession>
<feature type="transmembrane region" description="Helical" evidence="1">
    <location>
        <begin position="96"/>
        <end position="116"/>
    </location>
</feature>
<dbReference type="Pfam" id="PF06197">
    <property type="entry name" value="DUF998"/>
    <property type="match status" value="1"/>
</dbReference>
<protein>
    <submittedName>
        <fullName evidence="2">DUF998 domain-containing protein</fullName>
    </submittedName>
</protein>
<comment type="caution">
    <text evidence="2">The sequence shown here is derived from an EMBL/GenBank/DDBJ whole genome shotgun (WGS) entry which is preliminary data.</text>
</comment>
<reference evidence="2" key="1">
    <citation type="submission" date="2021-04" db="EMBL/GenBank/DDBJ databases">
        <title>Pseudonocardia sp. nov., isolated from sandy soil of mangrove forest.</title>
        <authorList>
            <person name="Zan Z."/>
            <person name="Huang R."/>
            <person name="Liu W."/>
        </authorList>
    </citation>
    <scope>NUCLEOTIDE SEQUENCE</scope>
    <source>
        <strain evidence="2">S2-4</strain>
    </source>
</reference>
<name>A0ABT1ADW8_9PSEU</name>
<keyword evidence="1" id="KW-0472">Membrane</keyword>
<evidence type="ECO:0000313" key="2">
    <source>
        <dbReference type="EMBL" id="MCO1661166.1"/>
    </source>
</evidence>
<keyword evidence="1" id="KW-0812">Transmembrane</keyword>